<accession>A0A7J7LMF2</accession>
<dbReference type="Pfam" id="PF10536">
    <property type="entry name" value="PMD"/>
    <property type="match status" value="1"/>
</dbReference>
<feature type="domain" description="Aminotransferase-like plant mobile" evidence="1">
    <location>
        <begin position="5"/>
        <end position="192"/>
    </location>
</feature>
<name>A0A7J7LMF2_9MAGN</name>
<feature type="non-terminal residue" evidence="2">
    <location>
        <position position="1"/>
    </location>
</feature>
<organism evidence="2 3">
    <name type="scientific">Kingdonia uniflora</name>
    <dbReference type="NCBI Taxonomy" id="39325"/>
    <lineage>
        <taxon>Eukaryota</taxon>
        <taxon>Viridiplantae</taxon>
        <taxon>Streptophyta</taxon>
        <taxon>Embryophyta</taxon>
        <taxon>Tracheophyta</taxon>
        <taxon>Spermatophyta</taxon>
        <taxon>Magnoliopsida</taxon>
        <taxon>Ranunculales</taxon>
        <taxon>Circaeasteraceae</taxon>
        <taxon>Kingdonia</taxon>
    </lineage>
</organism>
<dbReference type="Proteomes" id="UP000541444">
    <property type="component" value="Unassembled WGS sequence"/>
</dbReference>
<gene>
    <name evidence="2" type="ORF">GIB67_016734</name>
</gene>
<dbReference type="InterPro" id="IPR019557">
    <property type="entry name" value="AminoTfrase-like_pln_mobile"/>
</dbReference>
<evidence type="ECO:0000313" key="2">
    <source>
        <dbReference type="EMBL" id="KAF6143813.1"/>
    </source>
</evidence>
<protein>
    <recommendedName>
        <fullName evidence="1">Aminotransferase-like plant mobile domain-containing protein</fullName>
    </recommendedName>
</protein>
<keyword evidence="3" id="KW-1185">Reference proteome</keyword>
<reference evidence="2 3" key="1">
    <citation type="journal article" date="2020" name="IScience">
        <title>Genome Sequencing of the Endangered Kingdonia uniflora (Circaeasteraceae, Ranunculales) Reveals Potential Mechanisms of Evolutionary Specialization.</title>
        <authorList>
            <person name="Sun Y."/>
            <person name="Deng T."/>
            <person name="Zhang A."/>
            <person name="Moore M.J."/>
            <person name="Landis J.B."/>
            <person name="Lin N."/>
            <person name="Zhang H."/>
            <person name="Zhang X."/>
            <person name="Huang J."/>
            <person name="Zhang X."/>
            <person name="Sun H."/>
            <person name="Wang H."/>
        </authorList>
    </citation>
    <scope>NUCLEOTIDE SEQUENCE [LARGE SCALE GENOMIC DNA]</scope>
    <source>
        <strain evidence="2">TB1705</strain>
        <tissue evidence="2">Leaf</tissue>
    </source>
</reference>
<comment type="caution">
    <text evidence="2">The sequence shown here is derived from an EMBL/GenBank/DDBJ whole genome shotgun (WGS) entry which is preliminary data.</text>
</comment>
<evidence type="ECO:0000259" key="1">
    <source>
        <dbReference type="Pfam" id="PF10536"/>
    </source>
</evidence>
<sequence length="229" mass="26767">TVPFGYLAAVADLDDAAQYDWGSTILAFLYHVLDTEVTTGGAITDFPNFLRYTNIFSLHATNQIYSNKCLKYKYNYFLCCSEMQYWFYEYCGVGLPIVKEEVKFLAYLHLRAWERGNRRKTNIQATNFFILGRYHIDHRTIETITWEPWTDSAMSEIDDILTVKLLSRKRMLLQVPNRNCEYYLGDRCWRQLIGEEHIHLDHPLSMSPHISPTALQEMRQPGSLTVTSL</sequence>
<dbReference type="EMBL" id="JACGCM010002180">
    <property type="protein sequence ID" value="KAF6143813.1"/>
    <property type="molecule type" value="Genomic_DNA"/>
</dbReference>
<proteinExistence type="predicted"/>
<evidence type="ECO:0000313" key="3">
    <source>
        <dbReference type="Proteomes" id="UP000541444"/>
    </source>
</evidence>
<dbReference type="AlphaFoldDB" id="A0A7J7LMF2"/>